<evidence type="ECO:0000313" key="14">
    <source>
        <dbReference type="Proteomes" id="UP000539372"/>
    </source>
</evidence>
<comment type="caution">
    <text evidence="13">The sequence shown here is derived from an EMBL/GenBank/DDBJ whole genome shotgun (WGS) entry which is preliminary data.</text>
</comment>
<evidence type="ECO:0000256" key="4">
    <source>
        <dbReference type="ARBA" id="ARBA00010763"/>
    </source>
</evidence>
<dbReference type="Pfam" id="PF03454">
    <property type="entry name" value="MoeA_C"/>
    <property type="match status" value="1"/>
</dbReference>
<keyword evidence="8 11" id="KW-0460">Magnesium</keyword>
<dbReference type="NCBIfam" id="TIGR00177">
    <property type="entry name" value="molyb_syn"/>
    <property type="match status" value="1"/>
</dbReference>
<evidence type="ECO:0000256" key="10">
    <source>
        <dbReference type="ARBA" id="ARBA00047317"/>
    </source>
</evidence>
<evidence type="ECO:0000259" key="12">
    <source>
        <dbReference type="SMART" id="SM00852"/>
    </source>
</evidence>
<keyword evidence="5 11" id="KW-0500">Molybdenum</keyword>
<dbReference type="GO" id="GO:0061599">
    <property type="term" value="F:molybdopterin molybdotransferase activity"/>
    <property type="evidence" value="ECO:0007669"/>
    <property type="project" value="UniProtKB-UniRule"/>
</dbReference>
<proteinExistence type="inferred from homology"/>
<keyword evidence="14" id="KW-1185">Reference proteome</keyword>
<dbReference type="EMBL" id="JABBNT010000002">
    <property type="protein sequence ID" value="NMM44019.1"/>
    <property type="molecule type" value="Genomic_DNA"/>
</dbReference>
<comment type="function">
    <text evidence="2 11">Catalyzes the insertion of molybdate into adenylated molybdopterin with the concomitant release of AMP.</text>
</comment>
<dbReference type="FunFam" id="3.40.980.10:FF:000004">
    <property type="entry name" value="Molybdopterin molybdenumtransferase"/>
    <property type="match status" value="1"/>
</dbReference>
<keyword evidence="7 11" id="KW-0479">Metal-binding</keyword>
<dbReference type="SUPFAM" id="SSF63882">
    <property type="entry name" value="MoeA N-terminal region -like"/>
    <property type="match status" value="1"/>
</dbReference>
<dbReference type="InterPro" id="IPR038987">
    <property type="entry name" value="MoeA-like"/>
</dbReference>
<dbReference type="PANTHER" id="PTHR10192:SF5">
    <property type="entry name" value="GEPHYRIN"/>
    <property type="match status" value="1"/>
</dbReference>
<dbReference type="PANTHER" id="PTHR10192">
    <property type="entry name" value="MOLYBDOPTERIN BIOSYNTHESIS PROTEIN"/>
    <property type="match status" value="1"/>
</dbReference>
<dbReference type="NCBIfam" id="NF045515">
    <property type="entry name" value="Glp_gephyrin"/>
    <property type="match status" value="1"/>
</dbReference>
<dbReference type="GO" id="GO:0006777">
    <property type="term" value="P:Mo-molybdopterin cofactor biosynthetic process"/>
    <property type="evidence" value="ECO:0007669"/>
    <property type="project" value="UniProtKB-UniRule"/>
</dbReference>
<dbReference type="GO" id="GO:0005829">
    <property type="term" value="C:cytosol"/>
    <property type="evidence" value="ECO:0007669"/>
    <property type="project" value="TreeGrafter"/>
</dbReference>
<dbReference type="EC" id="2.10.1.1" evidence="11"/>
<dbReference type="GO" id="GO:0046872">
    <property type="term" value="F:metal ion binding"/>
    <property type="evidence" value="ECO:0007669"/>
    <property type="project" value="UniProtKB-UniRule"/>
</dbReference>
<dbReference type="Pfam" id="PF00994">
    <property type="entry name" value="MoCF_biosynth"/>
    <property type="match status" value="1"/>
</dbReference>
<dbReference type="SUPFAM" id="SSF63867">
    <property type="entry name" value="MoeA C-terminal domain-like"/>
    <property type="match status" value="1"/>
</dbReference>
<comment type="similarity">
    <text evidence="4 11">Belongs to the MoeA family.</text>
</comment>
<protein>
    <recommendedName>
        <fullName evidence="11">Molybdopterin molybdenumtransferase</fullName>
        <ecNumber evidence="11">2.10.1.1</ecNumber>
    </recommendedName>
</protein>
<feature type="domain" description="MoaB/Mog" evidence="12">
    <location>
        <begin position="177"/>
        <end position="314"/>
    </location>
</feature>
<dbReference type="Proteomes" id="UP000539372">
    <property type="component" value="Unassembled WGS sequence"/>
</dbReference>
<evidence type="ECO:0000256" key="1">
    <source>
        <dbReference type="ARBA" id="ARBA00001946"/>
    </source>
</evidence>
<dbReference type="Gene3D" id="3.90.105.10">
    <property type="entry name" value="Molybdopterin biosynthesis moea protein, domain 2"/>
    <property type="match status" value="1"/>
</dbReference>
<name>A0A7Y0HG62_9PROT</name>
<evidence type="ECO:0000256" key="8">
    <source>
        <dbReference type="ARBA" id="ARBA00022842"/>
    </source>
</evidence>
<dbReference type="SUPFAM" id="SSF53218">
    <property type="entry name" value="Molybdenum cofactor biosynthesis proteins"/>
    <property type="match status" value="1"/>
</dbReference>
<dbReference type="CDD" id="cd00887">
    <property type="entry name" value="MoeA"/>
    <property type="match status" value="1"/>
</dbReference>
<comment type="cofactor">
    <cofactor evidence="1 11">
        <name>Mg(2+)</name>
        <dbReference type="ChEBI" id="CHEBI:18420"/>
    </cofactor>
</comment>
<evidence type="ECO:0000256" key="6">
    <source>
        <dbReference type="ARBA" id="ARBA00022679"/>
    </source>
</evidence>
<evidence type="ECO:0000256" key="5">
    <source>
        <dbReference type="ARBA" id="ARBA00022505"/>
    </source>
</evidence>
<dbReference type="Pfam" id="PF03453">
    <property type="entry name" value="MoeA_N"/>
    <property type="match status" value="1"/>
</dbReference>
<evidence type="ECO:0000313" key="13">
    <source>
        <dbReference type="EMBL" id="NMM44019.1"/>
    </source>
</evidence>
<evidence type="ECO:0000256" key="9">
    <source>
        <dbReference type="ARBA" id="ARBA00023150"/>
    </source>
</evidence>
<reference evidence="13 14" key="1">
    <citation type="submission" date="2020-04" db="EMBL/GenBank/DDBJ databases">
        <title>Rhodospirillaceae bacterium KN72 isolated from deep sea.</title>
        <authorList>
            <person name="Zhang D.-C."/>
        </authorList>
    </citation>
    <scope>NUCLEOTIDE SEQUENCE [LARGE SCALE GENOMIC DNA]</scope>
    <source>
        <strain evidence="13 14">KN72</strain>
    </source>
</reference>
<dbReference type="InterPro" id="IPR001453">
    <property type="entry name" value="MoaB/Mog_dom"/>
</dbReference>
<dbReference type="InterPro" id="IPR005111">
    <property type="entry name" value="MoeA_C_domain_IV"/>
</dbReference>
<dbReference type="PROSITE" id="PS01079">
    <property type="entry name" value="MOCF_BIOSYNTHESIS_2"/>
    <property type="match status" value="1"/>
</dbReference>
<evidence type="ECO:0000256" key="11">
    <source>
        <dbReference type="RuleBase" id="RU365090"/>
    </source>
</evidence>
<dbReference type="Gene3D" id="2.170.190.11">
    <property type="entry name" value="Molybdopterin biosynthesis moea protein, domain 3"/>
    <property type="match status" value="1"/>
</dbReference>
<dbReference type="InterPro" id="IPR036135">
    <property type="entry name" value="MoeA_linker/N_sf"/>
</dbReference>
<dbReference type="Gene3D" id="3.40.980.10">
    <property type="entry name" value="MoaB/Mog-like domain"/>
    <property type="match status" value="1"/>
</dbReference>
<dbReference type="InterPro" id="IPR036688">
    <property type="entry name" value="MoeA_C_domain_IV_sf"/>
</dbReference>
<evidence type="ECO:0000256" key="3">
    <source>
        <dbReference type="ARBA" id="ARBA00005046"/>
    </source>
</evidence>
<dbReference type="InterPro" id="IPR008284">
    <property type="entry name" value="MoCF_biosynth_CS"/>
</dbReference>
<dbReference type="Gene3D" id="2.40.340.10">
    <property type="entry name" value="MoeA, C-terminal, domain IV"/>
    <property type="match status" value="1"/>
</dbReference>
<dbReference type="UniPathway" id="UPA00344"/>
<evidence type="ECO:0000256" key="2">
    <source>
        <dbReference type="ARBA" id="ARBA00002901"/>
    </source>
</evidence>
<comment type="pathway">
    <text evidence="3 11">Cofactor biosynthesis; molybdopterin biosynthesis.</text>
</comment>
<keyword evidence="9 11" id="KW-0501">Molybdenum cofactor biosynthesis</keyword>
<dbReference type="RefSeq" id="WP_169624332.1">
    <property type="nucleotide sequence ID" value="NZ_JABBNT010000002.1"/>
</dbReference>
<dbReference type="InterPro" id="IPR005110">
    <property type="entry name" value="MoeA_linker/N"/>
</dbReference>
<keyword evidence="6 11" id="KW-0808">Transferase</keyword>
<dbReference type="InterPro" id="IPR036425">
    <property type="entry name" value="MoaB/Mog-like_dom_sf"/>
</dbReference>
<comment type="catalytic activity">
    <reaction evidence="10">
        <text>adenylyl-molybdopterin + molybdate = Mo-molybdopterin + AMP + H(+)</text>
        <dbReference type="Rhea" id="RHEA:35047"/>
        <dbReference type="ChEBI" id="CHEBI:15378"/>
        <dbReference type="ChEBI" id="CHEBI:36264"/>
        <dbReference type="ChEBI" id="CHEBI:62727"/>
        <dbReference type="ChEBI" id="CHEBI:71302"/>
        <dbReference type="ChEBI" id="CHEBI:456215"/>
        <dbReference type="EC" id="2.10.1.1"/>
    </reaction>
</comment>
<organism evidence="13 14">
    <name type="scientific">Pacificispira spongiicola</name>
    <dbReference type="NCBI Taxonomy" id="2729598"/>
    <lineage>
        <taxon>Bacteria</taxon>
        <taxon>Pseudomonadati</taxon>
        <taxon>Pseudomonadota</taxon>
        <taxon>Alphaproteobacteria</taxon>
        <taxon>Rhodospirillales</taxon>
        <taxon>Rhodospirillaceae</taxon>
        <taxon>Pacificispira</taxon>
    </lineage>
</organism>
<sequence>MIPVEEARARILAALSPVGVETVALSESLGRVLAQPVTARRLQPPKDLSAMDGYALRFEDIGTLPVTLSVIAEVPAGGSFEETVPAGACVRIFTGGPLPDGTDTIVIQENTDADEAAGTVTILEGSPEGRHVRRAGLDFAPGDILVDTGKRLGARDIGLAAAGNVPWVTVYRKPRVAILSTGDEIALPGDPIGPNQIVSSNGPALAAAVTAAGGVPTLMPIAPDDAESLQALARNAAGHDLLLTTGGASVGKHDLVGSALAETGLELDFWKIAMRPGKPLMFGSFAGMPMLGLPGNPVSALVCFLLFGRPALTRLAGASNTGVTFTPARLGSALPENDRREDYLRADLHRDESGHLIATPTQRQDSSMMSTLSQAGGLVRRLPHAPAAEAGATVDVLVFPDGF</sequence>
<dbReference type="AlphaFoldDB" id="A0A7Y0HG62"/>
<dbReference type="SMART" id="SM00852">
    <property type="entry name" value="MoCF_biosynth"/>
    <property type="match status" value="1"/>
</dbReference>
<accession>A0A7Y0HG62</accession>
<evidence type="ECO:0000256" key="7">
    <source>
        <dbReference type="ARBA" id="ARBA00022723"/>
    </source>
</evidence>
<gene>
    <name evidence="13" type="ORF">HH303_05995</name>
</gene>